<dbReference type="AlphaFoldDB" id="A0A1J5S5Z4"/>
<organism evidence="2">
    <name type="scientific">mine drainage metagenome</name>
    <dbReference type="NCBI Taxonomy" id="410659"/>
    <lineage>
        <taxon>unclassified sequences</taxon>
        <taxon>metagenomes</taxon>
        <taxon>ecological metagenomes</taxon>
    </lineage>
</organism>
<protein>
    <submittedName>
        <fullName evidence="2">Uncharacterized protein</fullName>
    </submittedName>
</protein>
<feature type="compositionally biased region" description="Low complexity" evidence="1">
    <location>
        <begin position="82"/>
        <end position="93"/>
    </location>
</feature>
<sequence>MPGTVTVACKHPQGLHLDLIDSRGARRRVTLNGNGRRFGQADATVGGYALTEVDADHWAAWAERHKDSALLRERIVFATPKAQSTQAQASEQAGVPAIAPPLDPAAVPGVEAARAE</sequence>
<name>A0A1J5S5Z4_9ZZZZ</name>
<feature type="region of interest" description="Disordered" evidence="1">
    <location>
        <begin position="82"/>
        <end position="116"/>
    </location>
</feature>
<evidence type="ECO:0000256" key="1">
    <source>
        <dbReference type="SAM" id="MobiDB-lite"/>
    </source>
</evidence>
<accession>A0A1J5S5Z4</accession>
<gene>
    <name evidence="2" type="ORF">GALL_207650</name>
</gene>
<reference evidence="2" key="1">
    <citation type="submission" date="2016-10" db="EMBL/GenBank/DDBJ databases">
        <title>Sequence of Gallionella enrichment culture.</title>
        <authorList>
            <person name="Poehlein A."/>
            <person name="Muehling M."/>
            <person name="Daniel R."/>
        </authorList>
    </citation>
    <scope>NUCLEOTIDE SEQUENCE</scope>
</reference>
<dbReference type="EMBL" id="MLJW01000136">
    <property type="protein sequence ID" value="OIQ97211.1"/>
    <property type="molecule type" value="Genomic_DNA"/>
</dbReference>
<comment type="caution">
    <text evidence="2">The sequence shown here is derived from an EMBL/GenBank/DDBJ whole genome shotgun (WGS) entry which is preliminary data.</text>
</comment>
<proteinExistence type="predicted"/>
<evidence type="ECO:0000313" key="2">
    <source>
        <dbReference type="EMBL" id="OIQ97211.1"/>
    </source>
</evidence>